<dbReference type="EMBL" id="JARJCN010000050">
    <property type="protein sequence ID" value="KAJ7081350.1"/>
    <property type="molecule type" value="Genomic_DNA"/>
</dbReference>
<accession>A0AAD6U011</accession>
<name>A0AAD6U011_9AGAR</name>
<dbReference type="Pfam" id="PF26200">
    <property type="entry name" value="Rcat_RNF216"/>
    <property type="match status" value="1"/>
</dbReference>
<comment type="caution">
    <text evidence="2">The sequence shown here is derived from an EMBL/GenBank/DDBJ whole genome shotgun (WGS) entry which is preliminary data.</text>
</comment>
<gene>
    <name evidence="2" type="ORF">B0H15DRAFT_854837</name>
    <name evidence="1" type="ORF">B0H15DRAFT_872742</name>
</gene>
<evidence type="ECO:0000313" key="1">
    <source>
        <dbReference type="EMBL" id="KAJ7065081.1"/>
    </source>
</evidence>
<protein>
    <recommendedName>
        <fullName evidence="4">IBR domain-containing protein</fullName>
    </recommendedName>
</protein>
<reference evidence="2" key="1">
    <citation type="submission" date="2023-03" db="EMBL/GenBank/DDBJ databases">
        <title>Massive genome expansion in bonnet fungi (Mycena s.s.) driven by repeated elements and novel gene families across ecological guilds.</title>
        <authorList>
            <consortium name="Lawrence Berkeley National Laboratory"/>
            <person name="Harder C.B."/>
            <person name="Miyauchi S."/>
            <person name="Viragh M."/>
            <person name="Kuo A."/>
            <person name="Thoen E."/>
            <person name="Andreopoulos B."/>
            <person name="Lu D."/>
            <person name="Skrede I."/>
            <person name="Drula E."/>
            <person name="Henrissat B."/>
            <person name="Morin E."/>
            <person name="Kohler A."/>
            <person name="Barry K."/>
            <person name="LaButti K."/>
            <person name="Morin E."/>
            <person name="Salamov A."/>
            <person name="Lipzen A."/>
            <person name="Mereny Z."/>
            <person name="Hegedus B."/>
            <person name="Baldrian P."/>
            <person name="Stursova M."/>
            <person name="Weitz H."/>
            <person name="Taylor A."/>
            <person name="Grigoriev I.V."/>
            <person name="Nagy L.G."/>
            <person name="Martin F."/>
            <person name="Kauserud H."/>
        </authorList>
    </citation>
    <scope>NUCLEOTIDE SEQUENCE</scope>
    <source>
        <strain evidence="2">CBHHK173m</strain>
    </source>
</reference>
<evidence type="ECO:0000313" key="2">
    <source>
        <dbReference type="EMBL" id="KAJ7081350.1"/>
    </source>
</evidence>
<proteinExistence type="predicted"/>
<dbReference type="EMBL" id="JARJCN010000186">
    <property type="protein sequence ID" value="KAJ7065081.1"/>
    <property type="molecule type" value="Genomic_DNA"/>
</dbReference>
<dbReference type="Proteomes" id="UP001222325">
    <property type="component" value="Unassembled WGS sequence"/>
</dbReference>
<dbReference type="AlphaFoldDB" id="A0AAD6U011"/>
<evidence type="ECO:0000313" key="3">
    <source>
        <dbReference type="Proteomes" id="UP001222325"/>
    </source>
</evidence>
<keyword evidence="3" id="KW-1185">Reference proteome</keyword>
<organism evidence="2 3">
    <name type="scientific">Mycena belliarum</name>
    <dbReference type="NCBI Taxonomy" id="1033014"/>
    <lineage>
        <taxon>Eukaryota</taxon>
        <taxon>Fungi</taxon>
        <taxon>Dikarya</taxon>
        <taxon>Basidiomycota</taxon>
        <taxon>Agaricomycotina</taxon>
        <taxon>Agaricomycetes</taxon>
        <taxon>Agaricomycetidae</taxon>
        <taxon>Agaricales</taxon>
        <taxon>Marasmiineae</taxon>
        <taxon>Mycenaceae</taxon>
        <taxon>Mycena</taxon>
    </lineage>
</organism>
<sequence length="103" mass="11404">MPLQAGWLFSDTSCKKAFIKVEGCNVITCPTCHATSCYSCRSLITNGHAHFTQSPQCNFIEDSAKMVKAAAKKALAEYRRAHPDIDTEKIEVDLTRPAAQKRT</sequence>
<dbReference type="SUPFAM" id="SSF57850">
    <property type="entry name" value="RING/U-box"/>
    <property type="match status" value="1"/>
</dbReference>
<evidence type="ECO:0008006" key="4">
    <source>
        <dbReference type="Google" id="ProtNLM"/>
    </source>
</evidence>
<dbReference type="Gene3D" id="1.20.120.1750">
    <property type="match status" value="1"/>
</dbReference>